<protein>
    <recommendedName>
        <fullName evidence="2">Lipoprotein</fullName>
    </recommendedName>
</protein>
<comment type="caution">
    <text evidence="1">The sequence shown here is derived from an EMBL/GenBank/DDBJ whole genome shotgun (WGS) entry which is preliminary data.</text>
</comment>
<reference evidence="1" key="1">
    <citation type="journal article" date="2020" name="mSystems">
        <title>Genome- and Community-Level Interaction Insights into Carbon Utilization and Element Cycling Functions of Hydrothermarchaeota in Hydrothermal Sediment.</title>
        <authorList>
            <person name="Zhou Z."/>
            <person name="Liu Y."/>
            <person name="Xu W."/>
            <person name="Pan J."/>
            <person name="Luo Z.H."/>
            <person name="Li M."/>
        </authorList>
    </citation>
    <scope>NUCLEOTIDE SEQUENCE [LARGE SCALE GENOMIC DNA]</scope>
    <source>
        <strain evidence="1">HyVt-483</strain>
    </source>
</reference>
<dbReference type="Proteomes" id="UP000886043">
    <property type="component" value="Unassembled WGS sequence"/>
</dbReference>
<sequence>MWRVRFLWGLGLILVLSACGYRVRGRPPGFEPSWHTIYVEVFRNRTSETRAGAWLAQALRERWARSGILELASSPQEADLILSGEILSLSIGGISYNVYTQTLERRISVRLRVRLRTRTGRLVWENRNLSRYENYPVEGTASGVLDPGRESALQKLSGDLAEIIYHQITSSF</sequence>
<organism evidence="1">
    <name type="scientific">Thermosulfurimonas dismutans</name>
    <dbReference type="NCBI Taxonomy" id="999894"/>
    <lineage>
        <taxon>Bacteria</taxon>
        <taxon>Pseudomonadati</taxon>
        <taxon>Thermodesulfobacteriota</taxon>
        <taxon>Thermodesulfobacteria</taxon>
        <taxon>Thermodesulfobacteriales</taxon>
        <taxon>Thermodesulfobacteriaceae</taxon>
        <taxon>Thermosulfurimonas</taxon>
    </lineage>
</organism>
<dbReference type="EMBL" id="DRMH01000031">
    <property type="protein sequence ID" value="HFC97409.1"/>
    <property type="molecule type" value="Genomic_DNA"/>
</dbReference>
<dbReference type="PROSITE" id="PS51257">
    <property type="entry name" value="PROKAR_LIPOPROTEIN"/>
    <property type="match status" value="1"/>
</dbReference>
<dbReference type="AlphaFoldDB" id="A0A7C3CP64"/>
<dbReference type="InterPro" id="IPR007485">
    <property type="entry name" value="LPS_assembly_LptE"/>
</dbReference>
<dbReference type="Pfam" id="PF04390">
    <property type="entry name" value="LptE"/>
    <property type="match status" value="1"/>
</dbReference>
<name>A0A7C3CP64_9BACT</name>
<proteinExistence type="predicted"/>
<dbReference type="GO" id="GO:0019867">
    <property type="term" value="C:outer membrane"/>
    <property type="evidence" value="ECO:0007669"/>
    <property type="project" value="InterPro"/>
</dbReference>
<dbReference type="Gene3D" id="3.30.160.150">
    <property type="entry name" value="Lipoprotein like domain"/>
    <property type="match status" value="1"/>
</dbReference>
<evidence type="ECO:0008006" key="2">
    <source>
        <dbReference type="Google" id="ProtNLM"/>
    </source>
</evidence>
<dbReference type="GO" id="GO:0043165">
    <property type="term" value="P:Gram-negative-bacterium-type cell outer membrane assembly"/>
    <property type="evidence" value="ECO:0007669"/>
    <property type="project" value="InterPro"/>
</dbReference>
<evidence type="ECO:0000313" key="1">
    <source>
        <dbReference type="EMBL" id="HFC97409.1"/>
    </source>
</evidence>
<accession>A0A7C3CP64</accession>
<gene>
    <name evidence="1" type="ORF">ENJ40_02975</name>
</gene>